<comment type="caution">
    <text evidence="2">The sequence shown here is derived from an EMBL/GenBank/DDBJ whole genome shotgun (WGS) entry which is preliminary data.</text>
</comment>
<dbReference type="RefSeq" id="WP_151151796.1">
    <property type="nucleotide sequence ID" value="NZ_WAIE01000007.1"/>
</dbReference>
<evidence type="ECO:0008006" key="4">
    <source>
        <dbReference type="Google" id="ProtNLM"/>
    </source>
</evidence>
<evidence type="ECO:0000313" key="2">
    <source>
        <dbReference type="EMBL" id="KAB1440355.1"/>
    </source>
</evidence>
<dbReference type="OrthoDB" id="5462579at2"/>
<reference evidence="2 3" key="1">
    <citation type="journal article" date="2017" name="Int. J. Syst. Evol. Microbiol.">
        <title>Desulfovibrio senegalensis sp. nov., a mesophilic sulfate reducer isolated from marine sediment.</title>
        <authorList>
            <person name="Thioye A."/>
            <person name="Gam Z.B.A."/>
            <person name="Mbengue M."/>
            <person name="Cayol J.L."/>
            <person name="Joseph-Bartoli M."/>
            <person name="Toure-Kane C."/>
            <person name="Labat M."/>
        </authorList>
    </citation>
    <scope>NUCLEOTIDE SEQUENCE [LARGE SCALE GENOMIC DNA]</scope>
    <source>
        <strain evidence="2 3">DSM 101509</strain>
    </source>
</reference>
<accession>A0A6N6N0B2</accession>
<keyword evidence="3" id="KW-1185">Reference proteome</keyword>
<sequence length="169" mass="18092">MKNRIVVFSILALLLSLCSVSSVAAFETRGSAFVPCMSASYSNSSVLVRSYIYLTNITGSDVTCRVTFRDHAGDDVTSYSSVYSGNASGNSAVTIATVNGTFTLPAGETRYLRLSISDTSRLIIGQATIEWASDDPNLRKAIIAYGKRHGVHNDRGTLASIPINNGQPF</sequence>
<organism evidence="2 3">
    <name type="scientific">Pseudodesulfovibrio senegalensis</name>
    <dbReference type="NCBI Taxonomy" id="1721087"/>
    <lineage>
        <taxon>Bacteria</taxon>
        <taxon>Pseudomonadati</taxon>
        <taxon>Thermodesulfobacteriota</taxon>
        <taxon>Desulfovibrionia</taxon>
        <taxon>Desulfovibrionales</taxon>
        <taxon>Desulfovibrionaceae</taxon>
    </lineage>
</organism>
<gene>
    <name evidence="2" type="ORF">F8A88_13995</name>
</gene>
<proteinExistence type="predicted"/>
<evidence type="ECO:0000313" key="3">
    <source>
        <dbReference type="Proteomes" id="UP000438699"/>
    </source>
</evidence>
<dbReference type="AlphaFoldDB" id="A0A6N6N0B2"/>
<dbReference type="Proteomes" id="UP000438699">
    <property type="component" value="Unassembled WGS sequence"/>
</dbReference>
<evidence type="ECO:0000256" key="1">
    <source>
        <dbReference type="SAM" id="SignalP"/>
    </source>
</evidence>
<feature type="chain" id="PRO_5027029940" description="Calx-beta domain-containing protein" evidence="1">
    <location>
        <begin position="25"/>
        <end position="169"/>
    </location>
</feature>
<feature type="signal peptide" evidence="1">
    <location>
        <begin position="1"/>
        <end position="24"/>
    </location>
</feature>
<protein>
    <recommendedName>
        <fullName evidence="4">Calx-beta domain-containing protein</fullName>
    </recommendedName>
</protein>
<keyword evidence="1" id="KW-0732">Signal</keyword>
<name>A0A6N6N0B2_9BACT</name>
<dbReference type="EMBL" id="WAIE01000007">
    <property type="protein sequence ID" value="KAB1440355.1"/>
    <property type="molecule type" value="Genomic_DNA"/>
</dbReference>